<feature type="transmembrane region" description="Helical" evidence="1">
    <location>
        <begin position="249"/>
        <end position="271"/>
    </location>
</feature>
<gene>
    <name evidence="2" type="ordered locus">Caul_3103</name>
</gene>
<proteinExistence type="predicted"/>
<accession>B0T1P1</accession>
<name>B0T1P1_CAUSK</name>
<protein>
    <submittedName>
        <fullName evidence="2">Uncharacterized protein</fullName>
    </submittedName>
</protein>
<dbReference type="AlphaFoldDB" id="B0T1P1"/>
<dbReference type="HOGENOM" id="CLU_782313_0_0_5"/>
<evidence type="ECO:0000256" key="1">
    <source>
        <dbReference type="SAM" id="Phobius"/>
    </source>
</evidence>
<dbReference type="OrthoDB" id="7594417at2"/>
<evidence type="ECO:0000313" key="2">
    <source>
        <dbReference type="EMBL" id="ABZ72230.1"/>
    </source>
</evidence>
<reference evidence="2" key="1">
    <citation type="submission" date="2008-01" db="EMBL/GenBank/DDBJ databases">
        <title>Complete sequence of chromosome of Caulobacter sp. K31.</title>
        <authorList>
            <consortium name="US DOE Joint Genome Institute"/>
            <person name="Copeland A."/>
            <person name="Lucas S."/>
            <person name="Lapidus A."/>
            <person name="Barry K."/>
            <person name="Glavina del Rio T."/>
            <person name="Dalin E."/>
            <person name="Tice H."/>
            <person name="Pitluck S."/>
            <person name="Bruce D."/>
            <person name="Goodwin L."/>
            <person name="Thompson L.S."/>
            <person name="Brettin T."/>
            <person name="Detter J.C."/>
            <person name="Han C."/>
            <person name="Schmutz J."/>
            <person name="Larimer F."/>
            <person name="Land M."/>
            <person name="Hauser L."/>
            <person name="Kyrpides N."/>
            <person name="Kim E."/>
            <person name="Stephens C."/>
            <person name="Richardson P."/>
        </authorList>
    </citation>
    <scope>NUCLEOTIDE SEQUENCE [LARGE SCALE GENOMIC DNA]</scope>
    <source>
        <strain evidence="2">K31</strain>
    </source>
</reference>
<feature type="transmembrane region" description="Helical" evidence="1">
    <location>
        <begin position="169"/>
        <end position="187"/>
    </location>
</feature>
<dbReference type="eggNOG" id="ENOG5030M7G">
    <property type="taxonomic scope" value="Bacteria"/>
</dbReference>
<organism evidence="2">
    <name type="scientific">Caulobacter sp. (strain K31)</name>
    <dbReference type="NCBI Taxonomy" id="366602"/>
    <lineage>
        <taxon>Bacteria</taxon>
        <taxon>Pseudomonadati</taxon>
        <taxon>Pseudomonadota</taxon>
        <taxon>Alphaproteobacteria</taxon>
        <taxon>Caulobacterales</taxon>
        <taxon>Caulobacteraceae</taxon>
        <taxon>Caulobacter</taxon>
    </lineage>
</organism>
<dbReference type="EMBL" id="CP000927">
    <property type="protein sequence ID" value="ABZ72230.1"/>
    <property type="molecule type" value="Genomic_DNA"/>
</dbReference>
<keyword evidence="1" id="KW-0472">Membrane</keyword>
<dbReference type="KEGG" id="cak:Caul_3103"/>
<keyword evidence="1" id="KW-1133">Transmembrane helix</keyword>
<keyword evidence="1" id="KW-0812">Transmembrane</keyword>
<feature type="transmembrane region" description="Helical" evidence="1">
    <location>
        <begin position="199"/>
        <end position="222"/>
    </location>
</feature>
<sequence length="354" mass="38529">MLKLFQAIGDQLTLRSRLGGRYAEARVLAAELDLDLTEIALRHGSGGHAENDLDEGASQAEREEKFKRLTAGFNSPYPSEQIAAAVDLRKWMVRDYGLERLIWFVPQLRERYALAVGPKAHRLEPIPVAPEGASRAELEAEALSLLERLKLLYTLSSEREILTGRMRRWALGLLFVLFLALMITRLIPNLTPPGAIRDTINVIANFSLIAFVGAAGAMVSVLRRTESAMESASSEIDPVRQVSALSQGLTAVFIAAFVGMSVSFVLVAFFASGLVREGAIVGAGAATLFPQIVPCRYDCPLSLVNRGLMFPAGLDAAKMMVWAFIGGFSEQLVPDVLDRLTKAARTTKKPSEAA</sequence>